<dbReference type="EMBL" id="ASHL01000006">
    <property type="protein sequence ID" value="EPD12828.1"/>
    <property type="molecule type" value="Genomic_DNA"/>
</dbReference>
<reference evidence="1 2" key="1">
    <citation type="journal article" date="2013" name="Genome Announc.">
        <title>Genome Sequence of the Pyrene- and Fluoranthene-Degrading Bacterium Cycloclasticus sp. Strain PY97M.</title>
        <authorList>
            <person name="Cui Z."/>
            <person name="Xu G."/>
            <person name="Li Q."/>
            <person name="Gao W."/>
            <person name="Zheng L."/>
        </authorList>
    </citation>
    <scope>NUCLEOTIDE SEQUENCE [LARGE SCALE GENOMIC DNA]</scope>
    <source>
        <strain evidence="1 2">PY97M</strain>
    </source>
</reference>
<keyword evidence="2" id="KW-1185">Reference proteome</keyword>
<dbReference type="RefSeq" id="WP_016390599.1">
    <property type="nucleotide sequence ID" value="NZ_KE646808.1"/>
</dbReference>
<comment type="caution">
    <text evidence="1">The sequence shown here is derived from an EMBL/GenBank/DDBJ whole genome shotgun (WGS) entry which is preliminary data.</text>
</comment>
<accession>A0AB33Z0X4</accession>
<protein>
    <recommendedName>
        <fullName evidence="3">Sulfotransferase family protein</fullName>
    </recommendedName>
</protein>
<proteinExistence type="predicted"/>
<gene>
    <name evidence="1" type="ORF">L196_08161</name>
</gene>
<evidence type="ECO:0008006" key="3">
    <source>
        <dbReference type="Google" id="ProtNLM"/>
    </source>
</evidence>
<evidence type="ECO:0000313" key="2">
    <source>
        <dbReference type="Proteomes" id="UP000015462"/>
    </source>
</evidence>
<organism evidence="1 2">
    <name type="scientific">Cycloclasticus pugetii</name>
    <dbReference type="NCBI Taxonomy" id="34068"/>
    <lineage>
        <taxon>Bacteria</taxon>
        <taxon>Pseudomonadati</taxon>
        <taxon>Pseudomonadota</taxon>
        <taxon>Gammaproteobacteria</taxon>
        <taxon>Thiotrichales</taxon>
        <taxon>Piscirickettsiaceae</taxon>
        <taxon>Cycloclasticus</taxon>
    </lineage>
</organism>
<dbReference type="Proteomes" id="UP000015462">
    <property type="component" value="Unassembled WGS sequence"/>
</dbReference>
<evidence type="ECO:0000313" key="1">
    <source>
        <dbReference type="EMBL" id="EPD12828.1"/>
    </source>
</evidence>
<sequence>MFITEKLIYIQMQKTGCTHIASLLSKIFDGEQIGKHNPASDKQIKTNDYFISSIRNPWDWYLSLWTFGVQGGGGLADRLTNKIKNTSLWKEVYSDSTDVELFRRWLKLIHTPSNSGYLNKEYGRTAIIDFCGFMSYRYLRLCCLEPRKLDDQRLISNFTDLTQFEAEACYIDFFIRQESLEKDFLKAIEKIRPLKQEEKDSVFSAEKVNISKRPFKISQYYDSESIELIYNRDKLLIDKFGYAPPLLTAE</sequence>
<dbReference type="AlphaFoldDB" id="A0AB33Z0X4"/>
<name>A0AB33Z0X4_9GAMM</name>